<comment type="caution">
    <text evidence="1">The sequence shown here is derived from an EMBL/GenBank/DDBJ whole genome shotgun (WGS) entry which is preliminary data.</text>
</comment>
<organism evidence="1 2">
    <name type="scientific">Spartinivicinus poritis</name>
    <dbReference type="NCBI Taxonomy" id="2994640"/>
    <lineage>
        <taxon>Bacteria</taxon>
        <taxon>Pseudomonadati</taxon>
        <taxon>Pseudomonadota</taxon>
        <taxon>Gammaproteobacteria</taxon>
        <taxon>Oceanospirillales</taxon>
        <taxon>Zooshikellaceae</taxon>
        <taxon>Spartinivicinus</taxon>
    </lineage>
</organism>
<reference evidence="1 2" key="1">
    <citation type="submission" date="2022-11" db="EMBL/GenBank/DDBJ databases">
        <title>Spartinivicinus poritis sp. nov., isolated from scleractinian coral Porites lutea.</title>
        <authorList>
            <person name="Zhang G."/>
            <person name="Cai L."/>
            <person name="Wei Q."/>
        </authorList>
    </citation>
    <scope>NUCLEOTIDE SEQUENCE [LARGE SCALE GENOMIC DNA]</scope>
    <source>
        <strain evidence="1 2">A2-2</strain>
    </source>
</reference>
<accession>A0ABT5U6C5</accession>
<evidence type="ECO:0000313" key="2">
    <source>
        <dbReference type="Proteomes" id="UP001528823"/>
    </source>
</evidence>
<keyword evidence="2" id="KW-1185">Reference proteome</keyword>
<dbReference type="EMBL" id="JAPMOU010000003">
    <property type="protein sequence ID" value="MDE1461112.1"/>
    <property type="molecule type" value="Genomic_DNA"/>
</dbReference>
<sequence>MSKGQITFWEGNGATQDRVGDILSGGESYDIECKNGDYNFVNDEIRSMKLEGIPGPTIIWVYDSPSAEKDDDWAKVTITNDVNDSVIVSSFNSSADLDNGNVKVESYYKNGLDGKISRIMIEYLG</sequence>
<protein>
    <submittedName>
        <fullName evidence="1">Uncharacterized protein</fullName>
    </submittedName>
</protein>
<dbReference type="Proteomes" id="UP001528823">
    <property type="component" value="Unassembled WGS sequence"/>
</dbReference>
<dbReference type="RefSeq" id="WP_274687479.1">
    <property type="nucleotide sequence ID" value="NZ_JAPMOU010000003.1"/>
</dbReference>
<name>A0ABT5U6C5_9GAMM</name>
<proteinExistence type="predicted"/>
<gene>
    <name evidence="1" type="ORF">ORQ98_03960</name>
</gene>
<evidence type="ECO:0000313" key="1">
    <source>
        <dbReference type="EMBL" id="MDE1461112.1"/>
    </source>
</evidence>